<keyword evidence="2" id="KW-1185">Reference proteome</keyword>
<comment type="caution">
    <text evidence="1">The sequence shown here is derived from an EMBL/GenBank/DDBJ whole genome shotgun (WGS) entry which is preliminary data.</text>
</comment>
<sequence length="135" mass="14734">MCGAEEPGEKTCSTTDEVSEKARDVAAYDVGERVEYWSETLQKYILAVVKTINPDGSYDLDVKRMAPTTHLRRLQPGVVLNRKGNKILGYRGGGGPEAAAQGQAKAGRLPLQEQRVCLSLEQRSGGKRKPRQSGC</sequence>
<protein>
    <submittedName>
        <fullName evidence="1">Uncharacterized protein</fullName>
    </submittedName>
</protein>
<evidence type="ECO:0000313" key="2">
    <source>
        <dbReference type="Proteomes" id="UP001189429"/>
    </source>
</evidence>
<evidence type="ECO:0000313" key="1">
    <source>
        <dbReference type="EMBL" id="CAK0867060.1"/>
    </source>
</evidence>
<name>A0ABN9V2S1_9DINO</name>
<dbReference type="EMBL" id="CAUYUJ010016604">
    <property type="protein sequence ID" value="CAK0867060.1"/>
    <property type="molecule type" value="Genomic_DNA"/>
</dbReference>
<dbReference type="Proteomes" id="UP001189429">
    <property type="component" value="Unassembled WGS sequence"/>
</dbReference>
<proteinExistence type="predicted"/>
<accession>A0ABN9V2S1</accession>
<reference evidence="1" key="1">
    <citation type="submission" date="2023-10" db="EMBL/GenBank/DDBJ databases">
        <authorList>
            <person name="Chen Y."/>
            <person name="Shah S."/>
            <person name="Dougan E. K."/>
            <person name="Thang M."/>
            <person name="Chan C."/>
        </authorList>
    </citation>
    <scope>NUCLEOTIDE SEQUENCE [LARGE SCALE GENOMIC DNA]</scope>
</reference>
<organism evidence="1 2">
    <name type="scientific">Prorocentrum cordatum</name>
    <dbReference type="NCBI Taxonomy" id="2364126"/>
    <lineage>
        <taxon>Eukaryota</taxon>
        <taxon>Sar</taxon>
        <taxon>Alveolata</taxon>
        <taxon>Dinophyceae</taxon>
        <taxon>Prorocentrales</taxon>
        <taxon>Prorocentraceae</taxon>
        <taxon>Prorocentrum</taxon>
    </lineage>
</organism>
<gene>
    <name evidence="1" type="ORF">PCOR1329_LOCUS54078</name>
</gene>